<evidence type="ECO:0000313" key="6">
    <source>
        <dbReference type="Proteomes" id="UP001058626"/>
    </source>
</evidence>
<dbReference type="Pfam" id="PF13556">
    <property type="entry name" value="HTH_30"/>
    <property type="match status" value="1"/>
</dbReference>
<evidence type="ECO:0000259" key="3">
    <source>
        <dbReference type="Pfam" id="PF14361"/>
    </source>
</evidence>
<evidence type="ECO:0000259" key="4">
    <source>
        <dbReference type="Pfam" id="PF17853"/>
    </source>
</evidence>
<feature type="domain" description="PucR C-terminal helix-turn-helix" evidence="2">
    <location>
        <begin position="359"/>
        <end position="414"/>
    </location>
</feature>
<organism evidence="5 6">
    <name type="scientific">Mycobacterium pseudoshottsii</name>
    <dbReference type="NCBI Taxonomy" id="265949"/>
    <lineage>
        <taxon>Bacteria</taxon>
        <taxon>Bacillati</taxon>
        <taxon>Actinomycetota</taxon>
        <taxon>Actinomycetes</taxon>
        <taxon>Mycobacteriales</taxon>
        <taxon>Mycobacteriaceae</taxon>
        <taxon>Mycobacterium</taxon>
        <taxon>Mycobacterium ulcerans group</taxon>
    </lineage>
</organism>
<dbReference type="EMBL" id="AP026367">
    <property type="protein sequence ID" value="BDN84016.1"/>
    <property type="molecule type" value="Genomic_DNA"/>
</dbReference>
<dbReference type="Pfam" id="PF17853">
    <property type="entry name" value="GGDEF_2"/>
    <property type="match status" value="1"/>
</dbReference>
<keyword evidence="6" id="KW-1185">Reference proteome</keyword>
<feature type="domain" description="CdaR GGDEF-like" evidence="4">
    <location>
        <begin position="192"/>
        <end position="306"/>
    </location>
</feature>
<sequence>MAERNRTDDAVVGKIVVEVVYRLSAQLAEATASIQGTLEREIVELRGDVQLLDLLHASVEGNVAAVLNAIHYDIPIERVESPTAALEYARRLAQRGGGGGAVNALVRAYRLGHKEMLERIIDGVQEAGADPALSLDVFNRISEVTFNYIDWISQQVVAAYEAERDRWLENRSRVRNVRIAEILDGGDIDTDAMTKSIRYPLRKVHLALVLWFPDDATDGNEFERLERFLDELAEHLGTGNALFVAADRITGWGWIPLRANDAGLTGRVRRFVAGHTDAPHVALGQALPGVEGFRRAHRQARNAHRVGVAVGASAPAVMAVSDEGLSAAALMGADLPDAGAWVRETLGPLSTDSDNDAVLRETLRVFLREGGSYKAAAERLHLHYNSVKYRVARAVERRGRPIDDERLDVEMALLVCQWFGAVVLGPGR</sequence>
<comment type="similarity">
    <text evidence="1">Belongs to the CdaR family.</text>
</comment>
<evidence type="ECO:0000256" key="1">
    <source>
        <dbReference type="ARBA" id="ARBA00006754"/>
    </source>
</evidence>
<dbReference type="InterPro" id="IPR025736">
    <property type="entry name" value="PucR_C-HTH_dom"/>
</dbReference>
<dbReference type="InterPro" id="IPR051448">
    <property type="entry name" value="CdaR-like_regulators"/>
</dbReference>
<evidence type="ECO:0000259" key="2">
    <source>
        <dbReference type="Pfam" id="PF13556"/>
    </source>
</evidence>
<reference evidence="5" key="1">
    <citation type="submission" date="2022-06" db="EMBL/GenBank/DDBJ databases">
        <title>Complete genome sequence of Mycobacterium pseudoshottsii NJB1907-Z4.</title>
        <authorList>
            <person name="Komine T."/>
            <person name="Fukano H."/>
            <person name="Wada S."/>
        </authorList>
    </citation>
    <scope>NUCLEOTIDE SEQUENCE</scope>
    <source>
        <strain evidence="5">NJB1907-Z4</strain>
    </source>
</reference>
<dbReference type="Gene3D" id="1.10.10.2840">
    <property type="entry name" value="PucR C-terminal helix-turn-helix domain"/>
    <property type="match status" value="1"/>
</dbReference>
<dbReference type="AlphaFoldDB" id="A0A9N7LV27"/>
<gene>
    <name evidence="5" type="ORF">NJB1907Z4_C42310</name>
</gene>
<feature type="domain" description="RsbT co-antagonist protein RsbRD N-terminal" evidence="3">
    <location>
        <begin position="33"/>
        <end position="175"/>
    </location>
</feature>
<dbReference type="Pfam" id="PF14361">
    <property type="entry name" value="RsbRD_N"/>
    <property type="match status" value="1"/>
</dbReference>
<evidence type="ECO:0000313" key="5">
    <source>
        <dbReference type="EMBL" id="BDN84016.1"/>
    </source>
</evidence>
<dbReference type="PANTHER" id="PTHR33744">
    <property type="entry name" value="CARBOHYDRATE DIACID REGULATOR"/>
    <property type="match status" value="1"/>
</dbReference>
<protein>
    <submittedName>
        <fullName evidence="5">ABC transporter substrate-binding protein</fullName>
    </submittedName>
</protein>
<dbReference type="RefSeq" id="WP_261887840.1">
    <property type="nucleotide sequence ID" value="NZ_AP026367.1"/>
</dbReference>
<proteinExistence type="inferred from homology"/>
<dbReference type="InterPro" id="IPR041522">
    <property type="entry name" value="CdaR_GGDEF"/>
</dbReference>
<name>A0A9N7LV27_9MYCO</name>
<dbReference type="PANTHER" id="PTHR33744:SF1">
    <property type="entry name" value="DNA-BINDING TRANSCRIPTIONAL ACTIVATOR ADER"/>
    <property type="match status" value="1"/>
</dbReference>
<accession>A0A9N7LV27</accession>
<dbReference type="InterPro" id="IPR042070">
    <property type="entry name" value="PucR_C-HTH_sf"/>
</dbReference>
<dbReference type="InterPro" id="IPR025751">
    <property type="entry name" value="RsbRD_N_dom"/>
</dbReference>
<dbReference type="Proteomes" id="UP001058626">
    <property type="component" value="Chromosome"/>
</dbReference>